<sequence>MYAHSLMLCKFLLRENRYECKFIVFNVSYYDKLDIDKGIRFQIKNIRDIPLFSFVFEYI</sequence>
<evidence type="ECO:0000313" key="2">
    <source>
        <dbReference type="Proteomes" id="UP000215596"/>
    </source>
</evidence>
<accession>A0A268EYH5</accession>
<dbReference type="AlphaFoldDB" id="A0A268EYH5"/>
<organism evidence="1 2">
    <name type="scientific">Paenibacillus campinasensis</name>
    <dbReference type="NCBI Taxonomy" id="66347"/>
    <lineage>
        <taxon>Bacteria</taxon>
        <taxon>Bacillati</taxon>
        <taxon>Bacillota</taxon>
        <taxon>Bacilli</taxon>
        <taxon>Bacillales</taxon>
        <taxon>Paenibacillaceae</taxon>
        <taxon>Paenibacillus</taxon>
    </lineage>
</organism>
<proteinExistence type="predicted"/>
<reference evidence="1 2" key="1">
    <citation type="submission" date="2017-07" db="EMBL/GenBank/DDBJ databases">
        <title>Isolation and whole genome analysis of endospore-forming bacteria from heroin.</title>
        <authorList>
            <person name="Kalinowski J."/>
            <person name="Ahrens B."/>
            <person name="Al-Dilaimi A."/>
            <person name="Winkler A."/>
            <person name="Wibberg D."/>
            <person name="Schleenbecker U."/>
            <person name="Ruckert C."/>
            <person name="Wolfel R."/>
            <person name="Grass G."/>
        </authorList>
    </citation>
    <scope>NUCLEOTIDE SEQUENCE [LARGE SCALE GENOMIC DNA]</scope>
    <source>
        <strain evidence="1 2">7537-G1</strain>
    </source>
</reference>
<evidence type="ECO:0000313" key="1">
    <source>
        <dbReference type="EMBL" id="PAD78178.1"/>
    </source>
</evidence>
<protein>
    <submittedName>
        <fullName evidence="1">Uncharacterized protein</fullName>
    </submittedName>
</protein>
<dbReference type="Proteomes" id="UP000215596">
    <property type="component" value="Unassembled WGS sequence"/>
</dbReference>
<comment type="caution">
    <text evidence="1">The sequence shown here is derived from an EMBL/GenBank/DDBJ whole genome shotgun (WGS) entry which is preliminary data.</text>
</comment>
<gene>
    <name evidence="1" type="ORF">CHH67_07480</name>
</gene>
<dbReference type="EMBL" id="NPBY01000025">
    <property type="protein sequence ID" value="PAD78178.1"/>
    <property type="molecule type" value="Genomic_DNA"/>
</dbReference>
<name>A0A268EYH5_9BACL</name>